<gene>
    <name evidence="1" type="ORF">EJB05_13565</name>
</gene>
<sequence>MSMKQIVQKINDGADPEVDMLATLLLDEISAGHEVQNRILGVSGWGSPLQAEHHQIITFYLEFSEGFHQICSEATGTWVLSPPLPLLILDDVTLGDPSRRMLMMVRRVKMDYFEDDGED</sequence>
<dbReference type="Proteomes" id="UP000324897">
    <property type="component" value="Chromosome 4"/>
</dbReference>
<dbReference type="AlphaFoldDB" id="A0A5J9VWX1"/>
<keyword evidence="2" id="KW-1185">Reference proteome</keyword>
<dbReference type="EMBL" id="RWGY01000007">
    <property type="protein sequence ID" value="TVU40115.1"/>
    <property type="molecule type" value="Genomic_DNA"/>
</dbReference>
<evidence type="ECO:0000313" key="2">
    <source>
        <dbReference type="Proteomes" id="UP000324897"/>
    </source>
</evidence>
<protein>
    <submittedName>
        <fullName evidence="1">Uncharacterized protein</fullName>
    </submittedName>
</protein>
<organism evidence="1 2">
    <name type="scientific">Eragrostis curvula</name>
    <name type="common">weeping love grass</name>
    <dbReference type="NCBI Taxonomy" id="38414"/>
    <lineage>
        <taxon>Eukaryota</taxon>
        <taxon>Viridiplantae</taxon>
        <taxon>Streptophyta</taxon>
        <taxon>Embryophyta</taxon>
        <taxon>Tracheophyta</taxon>
        <taxon>Spermatophyta</taxon>
        <taxon>Magnoliopsida</taxon>
        <taxon>Liliopsida</taxon>
        <taxon>Poales</taxon>
        <taxon>Poaceae</taxon>
        <taxon>PACMAD clade</taxon>
        <taxon>Chloridoideae</taxon>
        <taxon>Eragrostideae</taxon>
        <taxon>Eragrostidinae</taxon>
        <taxon>Eragrostis</taxon>
    </lineage>
</organism>
<name>A0A5J9VWX1_9POAL</name>
<comment type="caution">
    <text evidence="1">The sequence shown here is derived from an EMBL/GenBank/DDBJ whole genome shotgun (WGS) entry which is preliminary data.</text>
</comment>
<accession>A0A5J9VWX1</accession>
<evidence type="ECO:0000313" key="1">
    <source>
        <dbReference type="EMBL" id="TVU40115.1"/>
    </source>
</evidence>
<dbReference type="Gramene" id="TVU40115">
    <property type="protein sequence ID" value="TVU40115"/>
    <property type="gene ID" value="EJB05_13565"/>
</dbReference>
<proteinExistence type="predicted"/>
<reference evidence="1 2" key="1">
    <citation type="journal article" date="2019" name="Sci. Rep.">
        <title>A high-quality genome of Eragrostis curvula grass provides insights into Poaceae evolution and supports new strategies to enhance forage quality.</title>
        <authorList>
            <person name="Carballo J."/>
            <person name="Santos B.A.C.M."/>
            <person name="Zappacosta D."/>
            <person name="Garbus I."/>
            <person name="Selva J.P."/>
            <person name="Gallo C.A."/>
            <person name="Diaz A."/>
            <person name="Albertini E."/>
            <person name="Caccamo M."/>
            <person name="Echenique V."/>
        </authorList>
    </citation>
    <scope>NUCLEOTIDE SEQUENCE [LARGE SCALE GENOMIC DNA]</scope>
    <source>
        <strain evidence="2">cv. Victoria</strain>
        <tissue evidence="1">Leaf</tissue>
    </source>
</reference>